<feature type="chain" id="PRO_5028979060" evidence="1">
    <location>
        <begin position="26"/>
        <end position="93"/>
    </location>
</feature>
<dbReference type="AlphaFoldDB" id="A0A6N1ASM6"/>
<feature type="signal peptide" evidence="1">
    <location>
        <begin position="1"/>
        <end position="25"/>
    </location>
</feature>
<accession>A0A6N1ASM6</accession>
<evidence type="ECO:0000313" key="2">
    <source>
        <dbReference type="EMBL" id="QKS54825.1"/>
    </source>
</evidence>
<gene>
    <name evidence="2" type="ORF">HUE56_30500</name>
</gene>
<keyword evidence="2" id="KW-0614">Plasmid</keyword>
<protein>
    <submittedName>
        <fullName evidence="2">Uncharacterized protein</fullName>
    </submittedName>
</protein>
<organism evidence="2 3">
    <name type="scientific">Azospirillum oryzae</name>
    <dbReference type="NCBI Taxonomy" id="286727"/>
    <lineage>
        <taxon>Bacteria</taxon>
        <taxon>Pseudomonadati</taxon>
        <taxon>Pseudomonadota</taxon>
        <taxon>Alphaproteobacteria</taxon>
        <taxon>Rhodospirillales</taxon>
        <taxon>Azospirillaceae</taxon>
        <taxon>Azospirillum</taxon>
    </lineage>
</organism>
<reference evidence="2 3" key="1">
    <citation type="submission" date="2020-06" db="EMBL/GenBank/DDBJ databases">
        <title>Complete genome of Azosprillum oryzae KACC14407.</title>
        <authorList>
            <person name="Kim M."/>
            <person name="Park Y.-J."/>
            <person name="Shin J.-H."/>
        </authorList>
    </citation>
    <scope>NUCLEOTIDE SEQUENCE [LARGE SCALE GENOMIC DNA]</scope>
    <source>
        <strain evidence="2 3">KACC 14407</strain>
        <plasmid evidence="2 3">unnamed7</plasmid>
    </source>
</reference>
<geneLocation type="plasmid" evidence="2 3">
    <name>unnamed7</name>
</geneLocation>
<name>A0A6N1ASM6_9PROT</name>
<dbReference type="Proteomes" id="UP000509702">
    <property type="component" value="Plasmid unnamed7"/>
</dbReference>
<evidence type="ECO:0000256" key="1">
    <source>
        <dbReference type="SAM" id="SignalP"/>
    </source>
</evidence>
<evidence type="ECO:0000313" key="3">
    <source>
        <dbReference type="Proteomes" id="UP000509702"/>
    </source>
</evidence>
<keyword evidence="3" id="KW-1185">Reference proteome</keyword>
<sequence length="93" mass="9504">MSFRALATTAAIAATLILSGTIANAADPGTHCESRIQTVNAMLNGGNPNLGRTARSLVERNAAMGAYLHEQGKHAQAHGYLDFALGKASAPAG</sequence>
<dbReference type="RefSeq" id="WP_149201209.1">
    <property type="nucleotide sequence ID" value="NZ_BSOV01000001.1"/>
</dbReference>
<dbReference type="KEGG" id="aoz:HUE56_30500"/>
<proteinExistence type="predicted"/>
<dbReference type="EMBL" id="CP054622">
    <property type="protein sequence ID" value="QKS54825.1"/>
    <property type="molecule type" value="Genomic_DNA"/>
</dbReference>
<keyword evidence="1" id="KW-0732">Signal</keyword>